<evidence type="ECO:0000313" key="10">
    <source>
        <dbReference type="EMBL" id="CAK1590225.1"/>
    </source>
</evidence>
<sequence>MLSLGVVSPSQSAWNSPVVMVQKPNGDLKLCLDCRKLNAVSKPDAYPLPYISSILDQLRDAKYLTSIDLSAAYWQIPYDSEQSADKTAFTVPRRGLFRFNVMSFGLVSASSTMQRLMDRLFGPEFNNKVFCFQDDIIIISSTFSEHVQLLHKVYAKLRDANLTINMDKSIFCRRELKYLGYLVDKHGLRTDPGKVDIILNYPTPTSAKEVKRFLGMAGWYRRFINNFSKISKPLNKLTSKNVRFEWTTEADESFNHLKTALVSAPILKCPNFDLPFSIHCDASSVAVGGVLTQTYDGVEHPIAYCSRSLAKNEINFSTSERELMAVIYALEQFRSYVEGTKCKIITDHASLLWFYKLNNPSGRLARWSMRLSQFDFEIEHRKGKLNVIPDALSRIQVDAIATPATSDAWYRHVYEDANPRKYPHFMVKDDRLLRYSKNKYELTNEFNWKLVVPEEDRLDILKKCHDEPVSAHLGVFKTHKRLSLNYYWPSMYRDVKEYVKKCEICKQYKPVNTARPGLMGNPKEVNKPWEAICCDLLGPFPVSRNRNIHLIVCTDYFSKYVMLHPIRIATGAAVAKFIEEKVFLVHGQVVETMDSLPTTNLLEFNKDALQIIRKDYNLDKPGSMDQAIDILQEWVKKQNHFEKKDYPREYLERRIIFCKGSVERAKSKIDRNCTLRTLMPQFYKYVDFKTEYKYSDIIWDGLLPKMTDDYYRIYVVKNVGKRFDKDIVMSYFRWMIAIAEYALANDYSRGVILIVDFLDTNLIELIKFLDFVELHQAITLIIELAIWVPNKEPPAVSIQEEVDANSVGEASQNVLDSEDYHSDSSVYEDGNETSETSTTDDLVQEAQMTSNPEQEHILSSKRSRKKPDRSLETDNSKLVLGAEFKLKDLRPVRHYLGMRINVDKNKKVIPLDQQQYIEQLASIFNMSDCKIYKTPIKCKLNVKKAYECVPDLPYQKLIGSLMYLAVLTRPDISYSDGYAVRIKAIHAITPSKTVETIIALFKQIVSAKLSQRIQIHKDLESLHKVVQRDVLPEELGGNEKSMTKINKEWIDVLSSEEFQEYYSEMKAASTKEKYRLTDKFSEEYMGIAGTFKTLNVD</sequence>
<dbReference type="Gene3D" id="3.10.10.10">
    <property type="entry name" value="HIV Type 1 Reverse Transcriptase, subunit A, domain 1"/>
    <property type="match status" value="1"/>
</dbReference>
<dbReference type="Gene3D" id="1.10.340.70">
    <property type="match status" value="1"/>
</dbReference>
<evidence type="ECO:0000256" key="7">
    <source>
        <dbReference type="SAM" id="MobiDB-lite"/>
    </source>
</evidence>
<reference evidence="10 11" key="1">
    <citation type="submission" date="2023-11" db="EMBL/GenBank/DDBJ databases">
        <authorList>
            <person name="Hedman E."/>
            <person name="Englund M."/>
            <person name="Stromberg M."/>
            <person name="Nyberg Akerstrom W."/>
            <person name="Nylinder S."/>
            <person name="Jareborg N."/>
            <person name="Kallberg Y."/>
            <person name="Kronander E."/>
        </authorList>
    </citation>
    <scope>NUCLEOTIDE SEQUENCE [LARGE SCALE GENOMIC DNA]</scope>
</reference>
<keyword evidence="2" id="KW-0808">Transferase</keyword>
<comment type="caution">
    <text evidence="10">The sequence shown here is derived from an EMBL/GenBank/DDBJ whole genome shotgun (WGS) entry which is preliminary data.</text>
</comment>
<organism evidence="10 11">
    <name type="scientific">Parnassius mnemosyne</name>
    <name type="common">clouded apollo</name>
    <dbReference type="NCBI Taxonomy" id="213953"/>
    <lineage>
        <taxon>Eukaryota</taxon>
        <taxon>Metazoa</taxon>
        <taxon>Ecdysozoa</taxon>
        <taxon>Arthropoda</taxon>
        <taxon>Hexapoda</taxon>
        <taxon>Insecta</taxon>
        <taxon>Pterygota</taxon>
        <taxon>Neoptera</taxon>
        <taxon>Endopterygota</taxon>
        <taxon>Lepidoptera</taxon>
        <taxon>Glossata</taxon>
        <taxon>Ditrysia</taxon>
        <taxon>Papilionoidea</taxon>
        <taxon>Papilionidae</taxon>
        <taxon>Parnassiinae</taxon>
        <taxon>Parnassini</taxon>
        <taxon>Parnassius</taxon>
        <taxon>Driopa</taxon>
    </lineage>
</organism>
<keyword evidence="6" id="KW-0511">Multifunctional enzyme</keyword>
<dbReference type="Pfam" id="PF17921">
    <property type="entry name" value="Integrase_H2C2"/>
    <property type="match status" value="1"/>
</dbReference>
<proteinExistence type="predicted"/>
<dbReference type="InterPro" id="IPR012337">
    <property type="entry name" value="RNaseH-like_sf"/>
</dbReference>
<evidence type="ECO:0000256" key="5">
    <source>
        <dbReference type="ARBA" id="ARBA00022918"/>
    </source>
</evidence>
<dbReference type="GO" id="GO:0042575">
    <property type="term" value="C:DNA polymerase complex"/>
    <property type="evidence" value="ECO:0007669"/>
    <property type="project" value="UniProtKB-ARBA"/>
</dbReference>
<dbReference type="InterPro" id="IPR001251">
    <property type="entry name" value="CRAL-TRIO_dom"/>
</dbReference>
<accession>A0AAV1L4C0</accession>
<dbReference type="InterPro" id="IPR041577">
    <property type="entry name" value="RT_RNaseH_2"/>
</dbReference>
<dbReference type="CDD" id="cd01647">
    <property type="entry name" value="RT_LTR"/>
    <property type="match status" value="1"/>
</dbReference>
<dbReference type="InterPro" id="IPR050951">
    <property type="entry name" value="Retrovirus_Pol_polyprotein"/>
</dbReference>
<dbReference type="PROSITE" id="PS50191">
    <property type="entry name" value="CRAL_TRIO"/>
    <property type="match status" value="1"/>
</dbReference>
<dbReference type="SUPFAM" id="SSF56672">
    <property type="entry name" value="DNA/RNA polymerases"/>
    <property type="match status" value="1"/>
</dbReference>
<dbReference type="FunFam" id="3.30.70.270:FF:000020">
    <property type="entry name" value="Transposon Tf2-6 polyprotein-like Protein"/>
    <property type="match status" value="1"/>
</dbReference>
<dbReference type="InterPro" id="IPR036273">
    <property type="entry name" value="CRAL/TRIO_N_dom_sf"/>
</dbReference>
<keyword evidence="2" id="KW-0548">Nucleotidyltransferase</keyword>
<dbReference type="Pfam" id="PF00650">
    <property type="entry name" value="CRAL_TRIO"/>
    <property type="match status" value="1"/>
</dbReference>
<dbReference type="GO" id="GO:0003964">
    <property type="term" value="F:RNA-directed DNA polymerase activity"/>
    <property type="evidence" value="ECO:0007669"/>
    <property type="project" value="UniProtKB-KW"/>
</dbReference>
<evidence type="ECO:0000313" key="11">
    <source>
        <dbReference type="Proteomes" id="UP001314205"/>
    </source>
</evidence>
<dbReference type="GO" id="GO:0003676">
    <property type="term" value="F:nucleic acid binding"/>
    <property type="evidence" value="ECO:0007669"/>
    <property type="project" value="InterPro"/>
</dbReference>
<evidence type="ECO:0000259" key="9">
    <source>
        <dbReference type="PROSITE" id="PS50878"/>
    </source>
</evidence>
<evidence type="ECO:0000256" key="2">
    <source>
        <dbReference type="ARBA" id="ARBA00022695"/>
    </source>
</evidence>
<dbReference type="SUPFAM" id="SSF52087">
    <property type="entry name" value="CRAL/TRIO domain"/>
    <property type="match status" value="1"/>
</dbReference>
<dbReference type="InterPro" id="IPR036865">
    <property type="entry name" value="CRAL-TRIO_dom_sf"/>
</dbReference>
<dbReference type="Proteomes" id="UP001314205">
    <property type="component" value="Unassembled WGS sequence"/>
</dbReference>
<evidence type="ECO:0000256" key="4">
    <source>
        <dbReference type="ARBA" id="ARBA00022759"/>
    </source>
</evidence>
<dbReference type="PANTHER" id="PTHR37984">
    <property type="entry name" value="PROTEIN CBG26694"/>
    <property type="match status" value="1"/>
</dbReference>
<keyword evidence="11" id="KW-1185">Reference proteome</keyword>
<keyword evidence="4" id="KW-0378">Hydrolase</keyword>
<name>A0AAV1L4C0_9NEOP</name>
<feature type="region of interest" description="Disordered" evidence="7">
    <location>
        <begin position="813"/>
        <end position="872"/>
    </location>
</feature>
<dbReference type="EMBL" id="CAVLGL010000085">
    <property type="protein sequence ID" value="CAK1590225.1"/>
    <property type="molecule type" value="Genomic_DNA"/>
</dbReference>
<keyword evidence="4" id="KW-0255">Endonuclease</keyword>
<dbReference type="CDD" id="cd09274">
    <property type="entry name" value="RNase_HI_RT_Ty3"/>
    <property type="match status" value="1"/>
</dbReference>
<dbReference type="CDD" id="cd00170">
    <property type="entry name" value="SEC14"/>
    <property type="match status" value="1"/>
</dbReference>
<dbReference type="PANTHER" id="PTHR37984:SF5">
    <property type="entry name" value="PROTEIN NYNRIN-LIKE"/>
    <property type="match status" value="1"/>
</dbReference>
<evidence type="ECO:0000259" key="8">
    <source>
        <dbReference type="PROSITE" id="PS50191"/>
    </source>
</evidence>
<evidence type="ECO:0000256" key="1">
    <source>
        <dbReference type="ARBA" id="ARBA00012493"/>
    </source>
</evidence>
<dbReference type="Pfam" id="PF00078">
    <property type="entry name" value="RVT_1"/>
    <property type="match status" value="1"/>
</dbReference>
<dbReference type="GO" id="GO:0016787">
    <property type="term" value="F:hydrolase activity"/>
    <property type="evidence" value="ECO:0007669"/>
    <property type="project" value="UniProtKB-KW"/>
</dbReference>
<dbReference type="FunFam" id="1.10.340.70:FF:000001">
    <property type="entry name" value="Retrovirus-related Pol polyprotein from transposon gypsy-like Protein"/>
    <property type="match status" value="1"/>
</dbReference>
<dbReference type="InterPro" id="IPR036397">
    <property type="entry name" value="RNaseH_sf"/>
</dbReference>
<dbReference type="InterPro" id="IPR041588">
    <property type="entry name" value="Integrase_H2C2"/>
</dbReference>
<dbReference type="GO" id="GO:0004519">
    <property type="term" value="F:endonuclease activity"/>
    <property type="evidence" value="ECO:0007669"/>
    <property type="project" value="UniProtKB-KW"/>
</dbReference>
<dbReference type="SUPFAM" id="SSF46938">
    <property type="entry name" value="CRAL/TRIO N-terminal domain"/>
    <property type="match status" value="1"/>
</dbReference>
<feature type="domain" description="CRAL-TRIO" evidence="8">
    <location>
        <begin position="867"/>
        <end position="1043"/>
    </location>
</feature>
<dbReference type="Gene3D" id="3.30.70.270">
    <property type="match status" value="2"/>
</dbReference>
<evidence type="ECO:0000256" key="6">
    <source>
        <dbReference type="ARBA" id="ARBA00023268"/>
    </source>
</evidence>
<dbReference type="InterPro" id="IPR043128">
    <property type="entry name" value="Rev_trsase/Diguanyl_cyclase"/>
</dbReference>
<dbReference type="SUPFAM" id="SSF53098">
    <property type="entry name" value="Ribonuclease H-like"/>
    <property type="match status" value="1"/>
</dbReference>
<keyword evidence="3" id="KW-0540">Nuclease</keyword>
<dbReference type="AlphaFoldDB" id="A0AAV1L4C0"/>
<dbReference type="Gene3D" id="3.40.525.10">
    <property type="entry name" value="CRAL-TRIO lipid binding domain"/>
    <property type="match status" value="2"/>
</dbReference>
<dbReference type="InterPro" id="IPR000477">
    <property type="entry name" value="RT_dom"/>
</dbReference>
<dbReference type="InterPro" id="IPR043502">
    <property type="entry name" value="DNA/RNA_pol_sf"/>
</dbReference>
<dbReference type="Pfam" id="PF17919">
    <property type="entry name" value="RT_RNaseH_2"/>
    <property type="match status" value="1"/>
</dbReference>
<gene>
    <name evidence="10" type="ORF">PARMNEM_LOCUS10616</name>
</gene>
<dbReference type="EC" id="2.7.7.49" evidence="1"/>
<protein>
    <recommendedName>
        <fullName evidence="1">RNA-directed DNA polymerase</fullName>
        <ecNumber evidence="1">2.7.7.49</ecNumber>
    </recommendedName>
</protein>
<dbReference type="FunFam" id="3.10.20.370:FF:000001">
    <property type="entry name" value="Retrovirus-related Pol polyprotein from transposon 17.6-like protein"/>
    <property type="match status" value="1"/>
</dbReference>
<dbReference type="Gene3D" id="3.30.420.10">
    <property type="entry name" value="Ribonuclease H-like superfamily/Ribonuclease H"/>
    <property type="match status" value="1"/>
</dbReference>
<evidence type="ECO:0000256" key="3">
    <source>
        <dbReference type="ARBA" id="ARBA00022722"/>
    </source>
</evidence>
<feature type="domain" description="Reverse transcriptase" evidence="9">
    <location>
        <begin position="2"/>
        <end position="183"/>
    </location>
</feature>
<dbReference type="PROSITE" id="PS50878">
    <property type="entry name" value="RT_POL"/>
    <property type="match status" value="1"/>
</dbReference>
<feature type="compositionally biased region" description="Polar residues" evidence="7">
    <location>
        <begin position="833"/>
        <end position="852"/>
    </location>
</feature>
<keyword evidence="5" id="KW-0695">RNA-directed DNA polymerase</keyword>